<dbReference type="Proteomes" id="UP001244341">
    <property type="component" value="Chromosome 7b"/>
</dbReference>
<organism evidence="2 3">
    <name type="scientific">Tetradesmus obliquus</name>
    <name type="common">Green alga</name>
    <name type="synonym">Acutodesmus obliquus</name>
    <dbReference type="NCBI Taxonomy" id="3088"/>
    <lineage>
        <taxon>Eukaryota</taxon>
        <taxon>Viridiplantae</taxon>
        <taxon>Chlorophyta</taxon>
        <taxon>core chlorophytes</taxon>
        <taxon>Chlorophyceae</taxon>
        <taxon>CS clade</taxon>
        <taxon>Sphaeropleales</taxon>
        <taxon>Scenedesmaceae</taxon>
        <taxon>Tetradesmus</taxon>
    </lineage>
</organism>
<feature type="region of interest" description="Disordered" evidence="1">
    <location>
        <begin position="181"/>
        <end position="220"/>
    </location>
</feature>
<dbReference type="EMBL" id="CP126214">
    <property type="protein sequence ID" value="WIA16026.1"/>
    <property type="molecule type" value="Genomic_DNA"/>
</dbReference>
<evidence type="ECO:0000313" key="3">
    <source>
        <dbReference type="Proteomes" id="UP001244341"/>
    </source>
</evidence>
<accession>A0ABY8U6H5</accession>
<reference evidence="2 3" key="1">
    <citation type="submission" date="2023-05" db="EMBL/GenBank/DDBJ databases">
        <title>A 100% complete, gapless, phased diploid assembly of the Scenedesmus obliquus UTEX 3031 genome.</title>
        <authorList>
            <person name="Biondi T.C."/>
            <person name="Hanschen E.R."/>
            <person name="Kwon T."/>
            <person name="Eng W."/>
            <person name="Kruse C.P.S."/>
            <person name="Koehler S.I."/>
            <person name="Kunde Y."/>
            <person name="Gleasner C.D."/>
            <person name="You Mak K.T."/>
            <person name="Polle J."/>
            <person name="Hovde B.T."/>
            <person name="Starkenburg S.R."/>
        </authorList>
    </citation>
    <scope>NUCLEOTIDE SEQUENCE [LARGE SCALE GENOMIC DNA]</scope>
    <source>
        <strain evidence="2 3">DOE0152z</strain>
    </source>
</reference>
<feature type="compositionally biased region" description="Acidic residues" evidence="1">
    <location>
        <begin position="188"/>
        <end position="213"/>
    </location>
</feature>
<name>A0ABY8U6H5_TETOB</name>
<sequence length="220" mass="23692">MSTSYQVAQLLEHRQLVPVPGTSSVVLFQPAAPALAGRLAETGSAVLTVGKVSLQFEFQKVQLQHLRFEMGVMLPSPSSAKQYFAVLRRVAQQAHAAMRAKLAPEWQKGKQLIEAELAKLQLKQQHGLLGRKDMRAMQRLNSKLDQVTGYINSPAEVVLCFYNGQGVPTAVADLSAAPAVAGATADGDGSDLMEDGELQDDELQDEDLPDGELQEPAASV</sequence>
<evidence type="ECO:0000313" key="2">
    <source>
        <dbReference type="EMBL" id="WIA16026.1"/>
    </source>
</evidence>
<keyword evidence="3" id="KW-1185">Reference proteome</keyword>
<protein>
    <submittedName>
        <fullName evidence="2">Uncharacterized protein</fullName>
    </submittedName>
</protein>
<proteinExistence type="predicted"/>
<gene>
    <name evidence="2" type="ORF">OEZ85_012758</name>
</gene>
<evidence type="ECO:0000256" key="1">
    <source>
        <dbReference type="SAM" id="MobiDB-lite"/>
    </source>
</evidence>